<evidence type="ECO:0000256" key="1">
    <source>
        <dbReference type="SAM" id="MobiDB-lite"/>
    </source>
</evidence>
<accession>A0AAP0PXE7</accession>
<keyword evidence="3" id="KW-1185">Reference proteome</keyword>
<comment type="caution">
    <text evidence="2">The sequence shown here is derived from an EMBL/GenBank/DDBJ whole genome shotgun (WGS) entry which is preliminary data.</text>
</comment>
<sequence>MAVTALLVGDWRARLGDLVLFEEIWKWGFGIGGFWWWRSEFELLSAGARAFCRHRRISLLRQKEVEDEIINENDDELAKRLNKQRRQAVAAARGRRRALSARNSALTDTSEMPPTVNELY</sequence>
<dbReference type="AlphaFoldDB" id="A0AAP0PXE7"/>
<feature type="region of interest" description="Disordered" evidence="1">
    <location>
        <begin position="91"/>
        <end position="120"/>
    </location>
</feature>
<reference evidence="2 3" key="1">
    <citation type="submission" date="2024-01" db="EMBL/GenBank/DDBJ databases">
        <title>Genome assemblies of Stephania.</title>
        <authorList>
            <person name="Yang L."/>
        </authorList>
    </citation>
    <scope>NUCLEOTIDE SEQUENCE [LARGE SCALE GENOMIC DNA]</scope>
    <source>
        <strain evidence="2">JXDWG</strain>
        <tissue evidence="2">Leaf</tissue>
    </source>
</reference>
<evidence type="ECO:0000313" key="3">
    <source>
        <dbReference type="Proteomes" id="UP001419268"/>
    </source>
</evidence>
<dbReference type="EMBL" id="JBBNAG010000002">
    <property type="protein sequence ID" value="KAK9157989.1"/>
    <property type="molecule type" value="Genomic_DNA"/>
</dbReference>
<gene>
    <name evidence="2" type="ORF">Scep_004563</name>
</gene>
<dbReference type="Proteomes" id="UP001419268">
    <property type="component" value="Unassembled WGS sequence"/>
</dbReference>
<organism evidence="2 3">
    <name type="scientific">Stephania cephalantha</name>
    <dbReference type="NCBI Taxonomy" id="152367"/>
    <lineage>
        <taxon>Eukaryota</taxon>
        <taxon>Viridiplantae</taxon>
        <taxon>Streptophyta</taxon>
        <taxon>Embryophyta</taxon>
        <taxon>Tracheophyta</taxon>
        <taxon>Spermatophyta</taxon>
        <taxon>Magnoliopsida</taxon>
        <taxon>Ranunculales</taxon>
        <taxon>Menispermaceae</taxon>
        <taxon>Menispermoideae</taxon>
        <taxon>Cissampelideae</taxon>
        <taxon>Stephania</taxon>
    </lineage>
</organism>
<name>A0AAP0PXE7_9MAGN</name>
<protein>
    <submittedName>
        <fullName evidence="2">Uncharacterized protein</fullName>
    </submittedName>
</protein>
<proteinExistence type="predicted"/>
<evidence type="ECO:0000313" key="2">
    <source>
        <dbReference type="EMBL" id="KAK9157989.1"/>
    </source>
</evidence>